<accession>A0A9N9G7I4</accession>
<evidence type="ECO:0000313" key="1">
    <source>
        <dbReference type="EMBL" id="CAG8582801.1"/>
    </source>
</evidence>
<dbReference type="Proteomes" id="UP000789572">
    <property type="component" value="Unassembled WGS sequence"/>
</dbReference>
<comment type="caution">
    <text evidence="1">The sequence shown here is derived from an EMBL/GenBank/DDBJ whole genome shotgun (WGS) entry which is preliminary data.</text>
</comment>
<protein>
    <submittedName>
        <fullName evidence="1">2257_t:CDS:1</fullName>
    </submittedName>
</protein>
<dbReference type="EMBL" id="CAJVPJ010001242">
    <property type="protein sequence ID" value="CAG8582801.1"/>
    <property type="molecule type" value="Genomic_DNA"/>
</dbReference>
<evidence type="ECO:0000313" key="2">
    <source>
        <dbReference type="Proteomes" id="UP000789572"/>
    </source>
</evidence>
<keyword evidence="2" id="KW-1185">Reference proteome</keyword>
<sequence length="44" mass="4759">MRKKLTDRIDDKDTGVRVQAVVALSKFQAGCDVGNVTVVKIPSV</sequence>
<dbReference type="AlphaFoldDB" id="A0A9N9G7I4"/>
<proteinExistence type="predicted"/>
<gene>
    <name evidence="1" type="ORF">POCULU_LOCUS6576</name>
</gene>
<organism evidence="1 2">
    <name type="scientific">Paraglomus occultum</name>
    <dbReference type="NCBI Taxonomy" id="144539"/>
    <lineage>
        <taxon>Eukaryota</taxon>
        <taxon>Fungi</taxon>
        <taxon>Fungi incertae sedis</taxon>
        <taxon>Mucoromycota</taxon>
        <taxon>Glomeromycotina</taxon>
        <taxon>Glomeromycetes</taxon>
        <taxon>Paraglomerales</taxon>
        <taxon>Paraglomeraceae</taxon>
        <taxon>Paraglomus</taxon>
    </lineage>
</organism>
<name>A0A9N9G7I4_9GLOM</name>
<dbReference type="OrthoDB" id="27187at2759"/>
<reference evidence="1" key="1">
    <citation type="submission" date="2021-06" db="EMBL/GenBank/DDBJ databases">
        <authorList>
            <person name="Kallberg Y."/>
            <person name="Tangrot J."/>
            <person name="Rosling A."/>
        </authorList>
    </citation>
    <scope>NUCLEOTIDE SEQUENCE</scope>
    <source>
        <strain evidence="1">IA702</strain>
    </source>
</reference>